<evidence type="ECO:0000256" key="1">
    <source>
        <dbReference type="SAM" id="SignalP"/>
    </source>
</evidence>
<evidence type="ECO:0000259" key="2">
    <source>
        <dbReference type="PROSITE" id="PS50184"/>
    </source>
</evidence>
<dbReference type="GO" id="GO:0008201">
    <property type="term" value="F:heparin binding"/>
    <property type="evidence" value="ECO:0007669"/>
    <property type="project" value="TreeGrafter"/>
</dbReference>
<protein>
    <submittedName>
        <fullName evidence="3">ECM2 isoform 3</fullName>
    </submittedName>
</protein>
<dbReference type="SUPFAM" id="SSF57603">
    <property type="entry name" value="FnI-like domain"/>
    <property type="match status" value="1"/>
</dbReference>
<sequence length="164" mass="18698">MKIAVLFCFFLLIIFQTDFGQNEEIPRKQRRKIYHRRLRKSSTSHKHRSNRQLGIPQTTIFTPVARLPIVNFDYSMEEKFESFSSFPGVESSYNVLPGKKGHCLVKGITMYNKAVWSPEPCTTCLCSDGRVLCDETMCHPQRCPQTVIPEGECCPVCSATGTEI</sequence>
<dbReference type="AlphaFoldDB" id="A0A2J8WP55"/>
<dbReference type="Gene3D" id="6.20.200.20">
    <property type="match status" value="1"/>
</dbReference>
<dbReference type="EMBL" id="NDHI03003383">
    <property type="protein sequence ID" value="PNJ71555.1"/>
    <property type="molecule type" value="Genomic_DNA"/>
</dbReference>
<feature type="signal peptide" evidence="1">
    <location>
        <begin position="1"/>
        <end position="20"/>
    </location>
</feature>
<dbReference type="GO" id="GO:0031012">
    <property type="term" value="C:extracellular matrix"/>
    <property type="evidence" value="ECO:0007669"/>
    <property type="project" value="TreeGrafter"/>
</dbReference>
<feature type="chain" id="PRO_5014388060" evidence="1">
    <location>
        <begin position="21"/>
        <end position="164"/>
    </location>
</feature>
<evidence type="ECO:0000313" key="3">
    <source>
        <dbReference type="EMBL" id="PNJ71555.1"/>
    </source>
</evidence>
<reference evidence="3" key="1">
    <citation type="submission" date="2017-12" db="EMBL/GenBank/DDBJ databases">
        <title>High-resolution comparative analysis of great ape genomes.</title>
        <authorList>
            <person name="Pollen A."/>
            <person name="Hastie A."/>
            <person name="Hormozdiari F."/>
            <person name="Dougherty M."/>
            <person name="Liu R."/>
            <person name="Chaisson M."/>
            <person name="Hoppe E."/>
            <person name="Hill C."/>
            <person name="Pang A."/>
            <person name="Hillier L."/>
            <person name="Baker C."/>
            <person name="Armstrong J."/>
            <person name="Shendure J."/>
            <person name="Paten B."/>
            <person name="Wilson R."/>
            <person name="Chao H."/>
            <person name="Schneider V."/>
            <person name="Ventura M."/>
            <person name="Kronenberg Z."/>
            <person name="Murali S."/>
            <person name="Gordon D."/>
            <person name="Cantsilieris S."/>
            <person name="Munson K."/>
            <person name="Nelson B."/>
            <person name="Raja A."/>
            <person name="Underwood J."/>
            <person name="Diekhans M."/>
            <person name="Fiddes I."/>
            <person name="Haussler D."/>
            <person name="Eichler E."/>
        </authorList>
    </citation>
    <scope>NUCLEOTIDE SEQUENCE [LARGE SCALE GENOMIC DNA]</scope>
    <source>
        <strain evidence="3">Susie</strain>
    </source>
</reference>
<proteinExistence type="predicted"/>
<accession>A0A2J8WP55</accession>
<dbReference type="SMART" id="SM00214">
    <property type="entry name" value="VWC"/>
    <property type="match status" value="1"/>
</dbReference>
<dbReference type="GO" id="GO:0010811">
    <property type="term" value="P:positive regulation of cell-substrate adhesion"/>
    <property type="evidence" value="ECO:0007669"/>
    <property type="project" value="TreeGrafter"/>
</dbReference>
<feature type="domain" description="VWFC" evidence="2">
    <location>
        <begin position="101"/>
        <end position="158"/>
    </location>
</feature>
<dbReference type="Pfam" id="PF00093">
    <property type="entry name" value="VWC"/>
    <property type="match status" value="1"/>
</dbReference>
<dbReference type="GO" id="GO:0070052">
    <property type="term" value="F:collagen V binding"/>
    <property type="evidence" value="ECO:0007669"/>
    <property type="project" value="TreeGrafter"/>
</dbReference>
<dbReference type="PANTHER" id="PTHR46544">
    <property type="entry name" value="EXTRACELLULAR MATRIX PROTEIN 2-RELATED"/>
    <property type="match status" value="1"/>
</dbReference>
<organism evidence="3">
    <name type="scientific">Pongo abelii</name>
    <name type="common">Sumatran orangutan</name>
    <name type="synonym">Pongo pygmaeus abelii</name>
    <dbReference type="NCBI Taxonomy" id="9601"/>
    <lineage>
        <taxon>Eukaryota</taxon>
        <taxon>Metazoa</taxon>
        <taxon>Chordata</taxon>
        <taxon>Craniata</taxon>
        <taxon>Vertebrata</taxon>
        <taxon>Euteleostomi</taxon>
        <taxon>Mammalia</taxon>
        <taxon>Eutheria</taxon>
        <taxon>Euarchontoglires</taxon>
        <taxon>Primates</taxon>
        <taxon>Haplorrhini</taxon>
        <taxon>Catarrhini</taxon>
        <taxon>Hominidae</taxon>
        <taxon>Pongo</taxon>
    </lineage>
</organism>
<dbReference type="PANTHER" id="PTHR46544:SF1">
    <property type="entry name" value="EXTRACELLULAR MATRIX PROTEIN 2"/>
    <property type="match status" value="1"/>
</dbReference>
<name>A0A2J8WP55_PONAB</name>
<dbReference type="InterPro" id="IPR001007">
    <property type="entry name" value="VWF_dom"/>
</dbReference>
<dbReference type="GO" id="GO:0030198">
    <property type="term" value="P:extracellular matrix organization"/>
    <property type="evidence" value="ECO:0007669"/>
    <property type="project" value="TreeGrafter"/>
</dbReference>
<keyword evidence="1" id="KW-0732">Signal</keyword>
<dbReference type="PROSITE" id="PS01208">
    <property type="entry name" value="VWFC_1"/>
    <property type="match status" value="1"/>
</dbReference>
<dbReference type="PROSITE" id="PS50184">
    <property type="entry name" value="VWFC_2"/>
    <property type="match status" value="1"/>
</dbReference>
<comment type="caution">
    <text evidence="3">The sequence shown here is derived from an EMBL/GenBank/DDBJ whole genome shotgun (WGS) entry which is preliminary data.</text>
</comment>
<dbReference type="InterPro" id="IPR043184">
    <property type="entry name" value="ECM2"/>
</dbReference>
<gene>
    <name evidence="3" type="ORF">CR201_G0009022</name>
</gene>